<gene>
    <name evidence="10" type="ORF">DM860_010963</name>
</gene>
<feature type="domain" description="Ubiquitin-like" evidence="8">
    <location>
        <begin position="104"/>
        <end position="181"/>
    </location>
</feature>
<keyword evidence="3" id="KW-0808">Transferase</keyword>
<organism evidence="10 11">
    <name type="scientific">Cuscuta australis</name>
    <dbReference type="NCBI Taxonomy" id="267555"/>
    <lineage>
        <taxon>Eukaryota</taxon>
        <taxon>Viridiplantae</taxon>
        <taxon>Streptophyta</taxon>
        <taxon>Embryophyta</taxon>
        <taxon>Tracheophyta</taxon>
        <taxon>Spermatophyta</taxon>
        <taxon>Magnoliopsida</taxon>
        <taxon>eudicotyledons</taxon>
        <taxon>Gunneridae</taxon>
        <taxon>Pentapetalae</taxon>
        <taxon>asterids</taxon>
        <taxon>lamiids</taxon>
        <taxon>Solanales</taxon>
        <taxon>Convolvulaceae</taxon>
        <taxon>Cuscuteae</taxon>
        <taxon>Cuscuta</taxon>
        <taxon>Cuscuta subgen. Grammica</taxon>
        <taxon>Cuscuta sect. Cleistogrammica</taxon>
    </lineage>
</organism>
<dbReference type="CDD" id="cd17039">
    <property type="entry name" value="Ubl_ubiquitin_like"/>
    <property type="match status" value="1"/>
</dbReference>
<comment type="caution">
    <text evidence="10">The sequence shown here is derived from an EMBL/GenBank/DDBJ whole genome shotgun (WGS) entry which is preliminary data.</text>
</comment>
<keyword evidence="6" id="KW-0067">ATP-binding</keyword>
<dbReference type="Gene3D" id="3.10.20.90">
    <property type="entry name" value="Phosphatidylinositol 3-kinase Catalytic Subunit, Chain A, domain 1"/>
    <property type="match status" value="2"/>
</dbReference>
<dbReference type="SUPFAM" id="SSF56112">
    <property type="entry name" value="Protein kinase-like (PK-like)"/>
    <property type="match status" value="1"/>
</dbReference>
<feature type="domain" description="Ubiquitin-like" evidence="8">
    <location>
        <begin position="26"/>
        <end position="99"/>
    </location>
</feature>
<dbReference type="Pfam" id="PF00454">
    <property type="entry name" value="PI3_PI4_kinase"/>
    <property type="match status" value="1"/>
</dbReference>
<dbReference type="GO" id="GO:0004430">
    <property type="term" value="F:1-phosphatidylinositol 4-kinase activity"/>
    <property type="evidence" value="ECO:0007669"/>
    <property type="project" value="UniProtKB-EC"/>
</dbReference>
<feature type="domain" description="PI3K/PI4K catalytic" evidence="9">
    <location>
        <begin position="246"/>
        <end position="544"/>
    </location>
</feature>
<evidence type="ECO:0000259" key="9">
    <source>
        <dbReference type="PROSITE" id="PS50290"/>
    </source>
</evidence>
<dbReference type="SMART" id="SM00213">
    <property type="entry name" value="UBQ"/>
    <property type="match status" value="2"/>
</dbReference>
<dbReference type="EC" id="2.7.1.67" evidence="2"/>
<dbReference type="InterPro" id="IPR000626">
    <property type="entry name" value="Ubiquitin-like_dom"/>
</dbReference>
<sequence length="565" mass="62806">MSTASVALSPVPEPCGVGPLEMQLNESILIYLTVGGTLIPMHILGSDSIASVKLRIQRYNGFFVKKHRLVYEGKELARNNSLVRDYGVTEGNALHLVLRLSDIQAITVQTVCGKVFEFHVDRKRNVGYVKQRVAKKLEGQFDLEDQELICDGEELEDQTVIDDVCRTNDDAVLHLLVRRSAKVRAKPVQKDYEVSIIAPELDGDVLSVKSLEKVFILEPLTINPEFPLTPEIKNLISATFEGLKMGKEPIRSTEGTGGAYFMQDSYGQRYVAVFKPIDEEPMAANNPRGLPLSTNGEGLKKGTRVGEGAVREVAAYILDHPRAGPRSKSSNEKGFAGVPPTAMVQCLHDGFNYSDDGYQYSCKKVKIGSLQMFVENSGSCEDMGPSAFPVEDVHRISVLDIRLANADRHAGNILVVRNEKRETFLVPIDHGYCLPESLEDCTFDWLYWPQAKQPYSPETIAYINTLDAEADIDLLKSHGWNLPEECARILRVSTMLLKKGAERGLTAFDIGSMMCRETIKKKSLVEKILEEAQESVLPETSEAAFVDSVSSIMDRHLDELSDSYK</sequence>
<evidence type="ECO:0000313" key="11">
    <source>
        <dbReference type="Proteomes" id="UP000249390"/>
    </source>
</evidence>
<evidence type="ECO:0000256" key="7">
    <source>
        <dbReference type="SAM" id="MobiDB-lite"/>
    </source>
</evidence>
<evidence type="ECO:0000256" key="5">
    <source>
        <dbReference type="ARBA" id="ARBA00022777"/>
    </source>
</evidence>
<dbReference type="Pfam" id="PF00240">
    <property type="entry name" value="ubiquitin"/>
    <property type="match status" value="2"/>
</dbReference>
<comment type="similarity">
    <text evidence="1">Belongs to the PI3/PI4-kinase family. Type II PI4K subfamily.</text>
</comment>
<protein>
    <recommendedName>
        <fullName evidence="2">1-phosphatidylinositol 4-kinase</fullName>
        <ecNumber evidence="2">2.7.1.67</ecNumber>
    </recommendedName>
</protein>
<accession>A0A328E4V7</accession>
<evidence type="ECO:0000256" key="3">
    <source>
        <dbReference type="ARBA" id="ARBA00022679"/>
    </source>
</evidence>
<dbReference type="Proteomes" id="UP000249390">
    <property type="component" value="Unassembled WGS sequence"/>
</dbReference>
<reference evidence="10 11" key="1">
    <citation type="submission" date="2018-06" db="EMBL/GenBank/DDBJ databases">
        <title>The Genome of Cuscuta australis (Dodder) Provides Insight into the Evolution of Plant Parasitism.</title>
        <authorList>
            <person name="Liu H."/>
        </authorList>
    </citation>
    <scope>NUCLEOTIDE SEQUENCE [LARGE SCALE GENOMIC DNA]</scope>
    <source>
        <strain evidence="11">cv. Yunnan</strain>
        <tissue evidence="10">Vines</tissue>
    </source>
</reference>
<keyword evidence="11" id="KW-1185">Reference proteome</keyword>
<dbReference type="EMBL" id="NQVE01000050">
    <property type="protein sequence ID" value="RAL51461.1"/>
    <property type="molecule type" value="Genomic_DNA"/>
</dbReference>
<dbReference type="InterPro" id="IPR011009">
    <property type="entry name" value="Kinase-like_dom_sf"/>
</dbReference>
<evidence type="ECO:0000256" key="6">
    <source>
        <dbReference type="ARBA" id="ARBA00022840"/>
    </source>
</evidence>
<evidence type="ECO:0000313" key="10">
    <source>
        <dbReference type="EMBL" id="RAL51461.1"/>
    </source>
</evidence>
<dbReference type="PANTHER" id="PTHR45800:SF4">
    <property type="entry name" value="PHOSPHATIDYLINOSITOL 4-KINASE GAMMA 3"/>
    <property type="match status" value="1"/>
</dbReference>
<dbReference type="AlphaFoldDB" id="A0A328E4V7"/>
<dbReference type="PANTHER" id="PTHR45800">
    <property type="entry name" value="PHOSPHATIDYLINOSITOL 4-KINASE GAMMA"/>
    <property type="match status" value="1"/>
</dbReference>
<keyword evidence="5" id="KW-0418">Kinase</keyword>
<dbReference type="PROSITE" id="PS50290">
    <property type="entry name" value="PI3_4_KINASE_3"/>
    <property type="match status" value="1"/>
</dbReference>
<evidence type="ECO:0000259" key="8">
    <source>
        <dbReference type="PROSITE" id="PS50053"/>
    </source>
</evidence>
<dbReference type="SUPFAM" id="SSF54236">
    <property type="entry name" value="Ubiquitin-like"/>
    <property type="match status" value="2"/>
</dbReference>
<dbReference type="InterPro" id="IPR044571">
    <property type="entry name" value="P4KG1-8"/>
</dbReference>
<evidence type="ECO:0000256" key="2">
    <source>
        <dbReference type="ARBA" id="ARBA00012169"/>
    </source>
</evidence>
<evidence type="ECO:0000256" key="4">
    <source>
        <dbReference type="ARBA" id="ARBA00022741"/>
    </source>
</evidence>
<name>A0A328E4V7_9ASTE</name>
<feature type="region of interest" description="Disordered" evidence="7">
    <location>
        <begin position="284"/>
        <end position="303"/>
    </location>
</feature>
<dbReference type="PROSITE" id="PS50053">
    <property type="entry name" value="UBIQUITIN_2"/>
    <property type="match status" value="2"/>
</dbReference>
<dbReference type="GO" id="GO:0005524">
    <property type="term" value="F:ATP binding"/>
    <property type="evidence" value="ECO:0007669"/>
    <property type="project" value="UniProtKB-KW"/>
</dbReference>
<dbReference type="InterPro" id="IPR000403">
    <property type="entry name" value="PI3/4_kinase_cat_dom"/>
</dbReference>
<proteinExistence type="inferred from homology"/>
<dbReference type="InterPro" id="IPR029071">
    <property type="entry name" value="Ubiquitin-like_domsf"/>
</dbReference>
<keyword evidence="4" id="KW-0547">Nucleotide-binding</keyword>
<evidence type="ECO:0000256" key="1">
    <source>
        <dbReference type="ARBA" id="ARBA00008941"/>
    </source>
</evidence>